<dbReference type="Gene3D" id="3.40.50.12780">
    <property type="entry name" value="N-terminal domain of ligase-like"/>
    <property type="match status" value="1"/>
</dbReference>
<dbReference type="EMBL" id="ML210201">
    <property type="protein sequence ID" value="TFK24405.1"/>
    <property type="molecule type" value="Genomic_DNA"/>
</dbReference>
<dbReference type="Gene3D" id="3.30.300.30">
    <property type="match status" value="1"/>
</dbReference>
<sequence length="579" mass="63434">MLSYFENTTPLPQVPEDVTLAQFMLDYDHEIRPERGTVPCLIEPSSSRSVLFDELKSRTRGLATAFQSKYQVGNEDVVMIASHNHIDYPVVIWAVHRLGGIITCTNPQFTAEELSYQIGICKPSLIVVHSGNLQAMLIASKRFGIPFTRVILMDDVNIAPAEAQIRLPTVSSLVSLGLNHHESLTQYKLLSGEGKQKVAFLCWSSGTTGNPKAVEISHYGVICNIIQMAVQNGVQKFGSRRCSRPYSTGDVALGVLPFYHVAGLLIGLHLSLFCAMSLVVVPRYEFREMVAYIQQYAISHIFLVPPQAIALSKCPSPLLSKLTNVKYILIGAAPVSPHIQESLISSFPEAQIGQAYGLTEMTTTVAMIPSCQKRGPIGSAGRLLPGIKARVLKSNGQLAIHGERGELFVQGPSSALGYLKSSKATKETFFDGWVRTGDEVAISADNEVYVFDRVKELLKVNGLQVAPAELEGCLLGHPFVDDACVIGVPHPLMGEIPLAYVVPSRDIADWTGDGQVQINVSQDISKYVAMRKAGYKHLRGGIRFIDSIPKSPSGKILRRILKERENQTLHEASYARAKL</sequence>
<dbReference type="GO" id="GO:0016405">
    <property type="term" value="F:CoA-ligase activity"/>
    <property type="evidence" value="ECO:0007669"/>
    <property type="project" value="TreeGrafter"/>
</dbReference>
<dbReference type="Pfam" id="PF13193">
    <property type="entry name" value="AMP-binding_C"/>
    <property type="match status" value="1"/>
</dbReference>
<name>A0A5C3KVZ7_COPMA</name>
<dbReference type="PROSITE" id="PS00455">
    <property type="entry name" value="AMP_BINDING"/>
    <property type="match status" value="1"/>
</dbReference>
<keyword evidence="4" id="KW-1185">Reference proteome</keyword>
<accession>A0A5C3KVZ7</accession>
<dbReference type="InterPro" id="IPR020845">
    <property type="entry name" value="AMP-binding_CS"/>
</dbReference>
<dbReference type="STRING" id="230819.A0A5C3KVZ7"/>
<evidence type="ECO:0000259" key="2">
    <source>
        <dbReference type="Pfam" id="PF13193"/>
    </source>
</evidence>
<dbReference type="PANTHER" id="PTHR24096:SF422">
    <property type="entry name" value="BCDNA.GH02901"/>
    <property type="match status" value="1"/>
</dbReference>
<evidence type="ECO:0000259" key="1">
    <source>
        <dbReference type="Pfam" id="PF00501"/>
    </source>
</evidence>
<organism evidence="3 4">
    <name type="scientific">Coprinopsis marcescibilis</name>
    <name type="common">Agaric fungus</name>
    <name type="synonym">Psathyrella marcescibilis</name>
    <dbReference type="NCBI Taxonomy" id="230819"/>
    <lineage>
        <taxon>Eukaryota</taxon>
        <taxon>Fungi</taxon>
        <taxon>Dikarya</taxon>
        <taxon>Basidiomycota</taxon>
        <taxon>Agaricomycotina</taxon>
        <taxon>Agaricomycetes</taxon>
        <taxon>Agaricomycetidae</taxon>
        <taxon>Agaricales</taxon>
        <taxon>Agaricineae</taxon>
        <taxon>Psathyrellaceae</taxon>
        <taxon>Coprinopsis</taxon>
    </lineage>
</organism>
<evidence type="ECO:0000313" key="3">
    <source>
        <dbReference type="EMBL" id="TFK24405.1"/>
    </source>
</evidence>
<dbReference type="InterPro" id="IPR042099">
    <property type="entry name" value="ANL_N_sf"/>
</dbReference>
<feature type="domain" description="AMP-binding enzyme C-terminal" evidence="2">
    <location>
        <begin position="469"/>
        <end position="555"/>
    </location>
</feature>
<proteinExistence type="predicted"/>
<dbReference type="OrthoDB" id="6509636at2759"/>
<feature type="domain" description="AMP-dependent synthetase/ligase" evidence="1">
    <location>
        <begin position="42"/>
        <end position="419"/>
    </location>
</feature>
<dbReference type="InterPro" id="IPR045851">
    <property type="entry name" value="AMP-bd_C_sf"/>
</dbReference>
<dbReference type="InterPro" id="IPR000873">
    <property type="entry name" value="AMP-dep_synth/lig_dom"/>
</dbReference>
<dbReference type="InterPro" id="IPR025110">
    <property type="entry name" value="AMP-bd_C"/>
</dbReference>
<dbReference type="AlphaFoldDB" id="A0A5C3KVZ7"/>
<reference evidence="3 4" key="1">
    <citation type="journal article" date="2019" name="Nat. Ecol. Evol.">
        <title>Megaphylogeny resolves global patterns of mushroom evolution.</title>
        <authorList>
            <person name="Varga T."/>
            <person name="Krizsan K."/>
            <person name="Foldi C."/>
            <person name="Dima B."/>
            <person name="Sanchez-Garcia M."/>
            <person name="Sanchez-Ramirez S."/>
            <person name="Szollosi G.J."/>
            <person name="Szarkandi J.G."/>
            <person name="Papp V."/>
            <person name="Albert L."/>
            <person name="Andreopoulos W."/>
            <person name="Angelini C."/>
            <person name="Antonin V."/>
            <person name="Barry K.W."/>
            <person name="Bougher N.L."/>
            <person name="Buchanan P."/>
            <person name="Buyck B."/>
            <person name="Bense V."/>
            <person name="Catcheside P."/>
            <person name="Chovatia M."/>
            <person name="Cooper J."/>
            <person name="Damon W."/>
            <person name="Desjardin D."/>
            <person name="Finy P."/>
            <person name="Geml J."/>
            <person name="Haridas S."/>
            <person name="Hughes K."/>
            <person name="Justo A."/>
            <person name="Karasinski D."/>
            <person name="Kautmanova I."/>
            <person name="Kiss B."/>
            <person name="Kocsube S."/>
            <person name="Kotiranta H."/>
            <person name="LaButti K.M."/>
            <person name="Lechner B.E."/>
            <person name="Liimatainen K."/>
            <person name="Lipzen A."/>
            <person name="Lukacs Z."/>
            <person name="Mihaltcheva S."/>
            <person name="Morgado L.N."/>
            <person name="Niskanen T."/>
            <person name="Noordeloos M.E."/>
            <person name="Ohm R.A."/>
            <person name="Ortiz-Santana B."/>
            <person name="Ovrebo C."/>
            <person name="Racz N."/>
            <person name="Riley R."/>
            <person name="Savchenko A."/>
            <person name="Shiryaev A."/>
            <person name="Soop K."/>
            <person name="Spirin V."/>
            <person name="Szebenyi C."/>
            <person name="Tomsovsky M."/>
            <person name="Tulloss R.E."/>
            <person name="Uehling J."/>
            <person name="Grigoriev I.V."/>
            <person name="Vagvolgyi C."/>
            <person name="Papp T."/>
            <person name="Martin F.M."/>
            <person name="Miettinen O."/>
            <person name="Hibbett D.S."/>
            <person name="Nagy L.G."/>
        </authorList>
    </citation>
    <scope>NUCLEOTIDE SEQUENCE [LARGE SCALE GENOMIC DNA]</scope>
    <source>
        <strain evidence="3 4">CBS 121175</strain>
    </source>
</reference>
<dbReference type="SUPFAM" id="SSF56801">
    <property type="entry name" value="Acetyl-CoA synthetase-like"/>
    <property type="match status" value="1"/>
</dbReference>
<dbReference type="Proteomes" id="UP000307440">
    <property type="component" value="Unassembled WGS sequence"/>
</dbReference>
<protein>
    <submittedName>
        <fullName evidence="3">Acetyl-CoA synthetase-like protein</fullName>
    </submittedName>
</protein>
<dbReference type="Pfam" id="PF00501">
    <property type="entry name" value="AMP-binding"/>
    <property type="match status" value="1"/>
</dbReference>
<gene>
    <name evidence="3" type="ORF">FA15DRAFT_669638</name>
</gene>
<evidence type="ECO:0000313" key="4">
    <source>
        <dbReference type="Proteomes" id="UP000307440"/>
    </source>
</evidence>
<dbReference type="PANTHER" id="PTHR24096">
    <property type="entry name" value="LONG-CHAIN-FATTY-ACID--COA LIGASE"/>
    <property type="match status" value="1"/>
</dbReference>